<evidence type="ECO:0000256" key="1">
    <source>
        <dbReference type="ARBA" id="ARBA00022737"/>
    </source>
</evidence>
<proteinExistence type="predicted"/>
<evidence type="ECO:0000313" key="4">
    <source>
        <dbReference type="EMBL" id="CAI9103233.1"/>
    </source>
</evidence>
<keyword evidence="1" id="KW-0677">Repeat</keyword>
<evidence type="ECO:0000259" key="3">
    <source>
        <dbReference type="Pfam" id="PF03107"/>
    </source>
</evidence>
<dbReference type="Pfam" id="PF03107">
    <property type="entry name" value="C1_2"/>
    <property type="match status" value="2"/>
</dbReference>
<dbReference type="PANTHER" id="PTHR46288">
    <property type="entry name" value="PHORBOL-ESTER/DAG-TYPE DOMAIN-CONTAINING PROTEIN"/>
    <property type="match status" value="1"/>
</dbReference>
<feature type="compositionally biased region" description="Acidic residues" evidence="2">
    <location>
        <begin position="254"/>
        <end position="285"/>
    </location>
</feature>
<evidence type="ECO:0000256" key="2">
    <source>
        <dbReference type="SAM" id="MobiDB-lite"/>
    </source>
</evidence>
<dbReference type="AlphaFoldDB" id="A0AAV1D6J4"/>
<protein>
    <submittedName>
        <fullName evidence="4">OLC1v1001682C1</fullName>
    </submittedName>
</protein>
<gene>
    <name evidence="4" type="ORF">OLC1_LOCUS12445</name>
</gene>
<dbReference type="PANTHER" id="PTHR46288:SF29">
    <property type="entry name" value="DC1 DOMAIN-CONTAINING PROTEIN"/>
    <property type="match status" value="1"/>
</dbReference>
<organism evidence="4 5">
    <name type="scientific">Oldenlandia corymbosa var. corymbosa</name>
    <dbReference type="NCBI Taxonomy" id="529605"/>
    <lineage>
        <taxon>Eukaryota</taxon>
        <taxon>Viridiplantae</taxon>
        <taxon>Streptophyta</taxon>
        <taxon>Embryophyta</taxon>
        <taxon>Tracheophyta</taxon>
        <taxon>Spermatophyta</taxon>
        <taxon>Magnoliopsida</taxon>
        <taxon>eudicotyledons</taxon>
        <taxon>Gunneridae</taxon>
        <taxon>Pentapetalae</taxon>
        <taxon>asterids</taxon>
        <taxon>lamiids</taxon>
        <taxon>Gentianales</taxon>
        <taxon>Rubiaceae</taxon>
        <taxon>Rubioideae</taxon>
        <taxon>Spermacoceae</taxon>
        <taxon>Hedyotis-Oldenlandia complex</taxon>
        <taxon>Oldenlandia</taxon>
    </lineage>
</organism>
<sequence>MEAKPIKSTHELTNEKEVYINRIKCNLGHDPLHSKVKSTKMKYQDSRHFSHDHFLLSLKINNDEEARQGIHCDACKEKITAEKEEKPFFHGCRKCDYHLHDRCFRAPRSIQHQSHPLHPLSLLSIPTYSSRSYLCDACGDEGNGEFSYGCAHCGFDIHLKCALLFPPSGIFNVIHPHELTLKFDKNDCGRIKSSCDVCDGGLRENLWLYYCGECEFAVHLDCVNGPKDDEEEDKEEVEEKEDQEDDDEKKVEEKEDQEEDDDDEAKTEEDDDSDDSSEGNDDEEEALMRERNRSLRQRIRTLIKLHKK</sequence>
<evidence type="ECO:0000313" key="5">
    <source>
        <dbReference type="Proteomes" id="UP001161247"/>
    </source>
</evidence>
<dbReference type="InterPro" id="IPR046349">
    <property type="entry name" value="C1-like_sf"/>
</dbReference>
<accession>A0AAV1D6J4</accession>
<feature type="domain" description="DC1" evidence="3">
    <location>
        <begin position="175"/>
        <end position="223"/>
    </location>
</feature>
<keyword evidence="5" id="KW-1185">Reference proteome</keyword>
<feature type="compositionally biased region" description="Acidic residues" evidence="2">
    <location>
        <begin position="228"/>
        <end position="247"/>
    </location>
</feature>
<dbReference type="SUPFAM" id="SSF57889">
    <property type="entry name" value="Cysteine-rich domain"/>
    <property type="match status" value="2"/>
</dbReference>
<name>A0AAV1D6J4_OLDCO</name>
<dbReference type="Proteomes" id="UP001161247">
    <property type="component" value="Chromosome 4"/>
</dbReference>
<dbReference type="InterPro" id="IPR004146">
    <property type="entry name" value="DC1"/>
</dbReference>
<feature type="region of interest" description="Disordered" evidence="2">
    <location>
        <begin position="227"/>
        <end position="293"/>
    </location>
</feature>
<feature type="domain" description="DC1" evidence="3">
    <location>
        <begin position="113"/>
        <end position="162"/>
    </location>
</feature>
<reference evidence="4" key="1">
    <citation type="submission" date="2023-03" db="EMBL/GenBank/DDBJ databases">
        <authorList>
            <person name="Julca I."/>
        </authorList>
    </citation>
    <scope>NUCLEOTIDE SEQUENCE</scope>
</reference>
<dbReference type="EMBL" id="OX459121">
    <property type="protein sequence ID" value="CAI9103233.1"/>
    <property type="molecule type" value="Genomic_DNA"/>
</dbReference>